<dbReference type="CDD" id="cd17730">
    <property type="entry name" value="BRCT_PAXIP1_rpt4"/>
    <property type="match status" value="1"/>
</dbReference>
<feature type="compositionally biased region" description="Basic and acidic residues" evidence="4">
    <location>
        <begin position="602"/>
        <end position="621"/>
    </location>
</feature>
<feature type="domain" description="BRCT" evidence="5">
    <location>
        <begin position="1044"/>
        <end position="1153"/>
    </location>
</feature>
<feature type="compositionally biased region" description="Basic and acidic residues" evidence="4">
    <location>
        <begin position="768"/>
        <end position="777"/>
    </location>
</feature>
<feature type="region of interest" description="Disordered" evidence="4">
    <location>
        <begin position="735"/>
        <end position="780"/>
    </location>
</feature>
<evidence type="ECO:0000256" key="4">
    <source>
        <dbReference type="SAM" id="MobiDB-lite"/>
    </source>
</evidence>
<dbReference type="InterPro" id="IPR001357">
    <property type="entry name" value="BRCT_dom"/>
</dbReference>
<feature type="compositionally biased region" description="Polar residues" evidence="4">
    <location>
        <begin position="674"/>
        <end position="684"/>
    </location>
</feature>
<gene>
    <name evidence="7" type="ORF">F8388_014078</name>
    <name evidence="6" type="ORF">G4B88_012117</name>
</gene>
<keyword evidence="3" id="KW-0862">Zinc</keyword>
<feature type="compositionally biased region" description="Polar residues" evidence="4">
    <location>
        <begin position="479"/>
        <end position="495"/>
    </location>
</feature>
<accession>A0A7J6GL96</accession>
<comment type="caution">
    <text evidence="7">The sequence shown here is derived from an EMBL/GenBank/DDBJ whole genome shotgun (WGS) entry which is preliminary data.</text>
</comment>
<dbReference type="InterPro" id="IPR013083">
    <property type="entry name" value="Znf_RING/FYVE/PHD"/>
</dbReference>
<feature type="compositionally biased region" description="Polar residues" evidence="4">
    <location>
        <begin position="806"/>
        <end position="828"/>
    </location>
</feature>
<reference evidence="8 9" key="1">
    <citation type="journal article" date="2020" name="bioRxiv">
        <title>Sequence and annotation of 42 cannabis genomes reveals extensive copy number variation in cannabinoid synthesis and pathogen resistance genes.</title>
        <authorList>
            <person name="Mckernan K.J."/>
            <person name="Helbert Y."/>
            <person name="Kane L.T."/>
            <person name="Ebling H."/>
            <person name="Zhang L."/>
            <person name="Liu B."/>
            <person name="Eaton Z."/>
            <person name="Mclaughlin S."/>
            <person name="Kingan S."/>
            <person name="Baybayan P."/>
            <person name="Concepcion G."/>
            <person name="Jordan M."/>
            <person name="Riva A."/>
            <person name="Barbazuk W."/>
            <person name="Harkins T."/>
        </authorList>
    </citation>
    <scope>NUCLEOTIDE SEQUENCE [LARGE SCALE GENOMIC DNA]</scope>
    <source>
        <strain evidence="8 9">cv. Jamaican Lion 4</strain>
        <strain evidence="6">Father</strain>
        <strain evidence="7">Mother</strain>
        <tissue evidence="7">Leaf</tissue>
    </source>
</reference>
<dbReference type="PANTHER" id="PTHR47181:SF2">
    <property type="entry name" value="BRCA1 C TERMINUS DOMAIN CONTAINING PROTEIN, EXPRESSED"/>
    <property type="match status" value="1"/>
</dbReference>
<dbReference type="EMBL" id="JAATIP010000052">
    <property type="protein sequence ID" value="KAF4383578.1"/>
    <property type="molecule type" value="Genomic_DNA"/>
</dbReference>
<feature type="domain" description="BRCT" evidence="5">
    <location>
        <begin position="108"/>
        <end position="192"/>
    </location>
</feature>
<feature type="compositionally biased region" description="Basic residues" evidence="4">
    <location>
        <begin position="1374"/>
        <end position="1390"/>
    </location>
</feature>
<feature type="compositionally biased region" description="Basic and acidic residues" evidence="4">
    <location>
        <begin position="307"/>
        <end position="318"/>
    </location>
</feature>
<dbReference type="InterPro" id="IPR036420">
    <property type="entry name" value="BRCT_dom_sf"/>
</dbReference>
<feature type="compositionally biased region" description="Basic residues" evidence="4">
    <location>
        <begin position="868"/>
        <end position="879"/>
    </location>
</feature>
<dbReference type="GO" id="GO:0008270">
    <property type="term" value="F:zinc ion binding"/>
    <property type="evidence" value="ECO:0007669"/>
    <property type="project" value="UniProtKB-KW"/>
</dbReference>
<evidence type="ECO:0000313" key="8">
    <source>
        <dbReference type="Proteomes" id="UP000525078"/>
    </source>
</evidence>
<name>A0A7J6GL96_CANSA</name>
<protein>
    <recommendedName>
        <fullName evidence="5">BRCT domain-containing protein</fullName>
    </recommendedName>
</protein>
<dbReference type="PROSITE" id="PS50172">
    <property type="entry name" value="BRCT"/>
    <property type="match status" value="3"/>
</dbReference>
<dbReference type="Gene3D" id="3.30.40.10">
    <property type="entry name" value="Zinc/RING finger domain, C3HC4 (zinc finger)"/>
    <property type="match status" value="1"/>
</dbReference>
<feature type="compositionally biased region" description="Low complexity" evidence="4">
    <location>
        <begin position="564"/>
        <end position="575"/>
    </location>
</feature>
<evidence type="ECO:0000256" key="1">
    <source>
        <dbReference type="ARBA" id="ARBA00022723"/>
    </source>
</evidence>
<dbReference type="InterPro" id="IPR044254">
    <property type="entry name" value="At4g02110-like"/>
</dbReference>
<feature type="region of interest" description="Disordered" evidence="4">
    <location>
        <begin position="307"/>
        <end position="363"/>
    </location>
</feature>
<evidence type="ECO:0000259" key="5">
    <source>
        <dbReference type="PROSITE" id="PS50172"/>
    </source>
</evidence>
<keyword evidence="1" id="KW-0479">Metal-binding</keyword>
<feature type="region of interest" description="Disordered" evidence="4">
    <location>
        <begin position="436"/>
        <end position="455"/>
    </location>
</feature>
<feature type="compositionally biased region" description="Polar residues" evidence="4">
    <location>
        <begin position="749"/>
        <end position="763"/>
    </location>
</feature>
<feature type="compositionally biased region" description="Basic and acidic residues" evidence="4">
    <location>
        <begin position="834"/>
        <end position="844"/>
    </location>
</feature>
<feature type="region of interest" description="Disordered" evidence="4">
    <location>
        <begin position="806"/>
        <end position="1038"/>
    </location>
</feature>
<feature type="compositionally biased region" description="Basic and acidic residues" evidence="4">
    <location>
        <begin position="880"/>
        <end position="892"/>
    </location>
</feature>
<dbReference type="CDD" id="cd17711">
    <property type="entry name" value="BRCT_PAXIP1_rpt3"/>
    <property type="match status" value="1"/>
</dbReference>
<feature type="region of interest" description="Disordered" evidence="4">
    <location>
        <begin position="479"/>
        <end position="502"/>
    </location>
</feature>
<feature type="region of interest" description="Disordered" evidence="4">
    <location>
        <begin position="668"/>
        <end position="709"/>
    </location>
</feature>
<evidence type="ECO:0000313" key="6">
    <source>
        <dbReference type="EMBL" id="KAF4364535.1"/>
    </source>
</evidence>
<feature type="region of interest" description="Disordered" evidence="4">
    <location>
        <begin position="546"/>
        <end position="575"/>
    </location>
</feature>
<sequence length="1390" mass="154098">METTQLVQLFHGVRFVLFGFDSINEHKIRTKLVEGGGVDTGQYCQNCTHVIVDKVVYDDPLCVAARKDCKTVVTGLWVDHSFDAGMLVDATTVMYRPLRDLNGIPGAKSFIICLTGYQRQDREDIMNMVALMGAHFSKPLVANKVTHLICYKFEGEKYELAKRLNKIKLVNHRWLEDCLREWEILPEVDYTTSGYELEMMEAEAKDSEDEVENASLRPYVVENVHRSPINIATSFPETHTSPKIAAEAPHILPDLPQSKIPLNVNATDDKFSVHGEGKRMSPASSLDFGNQNSSILKGTYYSKEIESRYESPDGKNARNDWTSNSRSVDRVPSNERFGAASSSKKTPKRLSGNESGFERDIMGEPKVNNLSSLAQAKRRIGSDYVDTLHLHSGVKLTDFSPPKEIRNGYGSPTLRKINDNVKSCFRKSPSPNSKILGLRSAPSCDGGHETNASRAPFGSGCSNSVFAKVNSAIESHSTDVTIHSSKLTKSPQSGLPISEPTISDCGQHALANEKTSPSFFKSVKTSLSFSSRGPDFNNFVEENSMPVAPITGEPQNGQQDIKGSESNNASLSSSKRLKTSLSSGLDFNNFVKENFTPVANTREPKNDMNDPKGSNSKHEKTSPSSFKQVKTTLSSGLDFNNVDKNSTPVAAITGEVQNDQQVGICYESNRDPDTNNSNGPSSLNLVEDEKSVTKPLGKKTGSKKTLGTRPKNVSIANQKGSIYLGKNNTSQNNAATCLSGEESDKSPMTKKTQLSSPIVNNEAPTKAVAEHANRSRDNAMPQIESLDDETEAPEEKVEQLCENVVNKQNDNGTQKKSASKQHVSNEAITNIKEMTSEQDQKGNETDNAVDSTTSALVRPSSKVDGLKRKTSKEKKSTKRKVLDVADVVKSDELVNSEEIELENNGGLDKVENKAVTGSKPKHQKVSRKKKLKNSVEEEEKENKPTESGNENDSQAKKHGEQSGPKPKPQKVSRKKKLKNSAEEEKESMPTNSGNENGSQDKKHGEQSVVQSNITQMKVKERDSNCRPNSSKEEGGVANSVKNEPAMFILSGHRLQRKEFQSVIRRLKGKFCRDSHQWSYQATHFIAPDPIRRTEKFFAAAASGRPMLNPDEAVLMRMPLRRFVLRRMRWILKMDYLTACNQAGKFLEEEPYEWYKNGLNEDGAINLEAPRKWRLLRQRTGHGALHGMRILIYGECIAPPLDTLKRVVKAGDGTILATSPPYTRFLNSSVDFAIISPGMPRVDAWIQEFLKHEIPCVVADYLVEYVCKPGYSLNKHVLYNTHGWAEKSFAKLQEIAEEKVVVELTPPDHNDVPCLACGSRDRGDVMLICGNEDGSKGCGVGCHIDCCDPPFEDIPQDDWFCLECIKSKTRDQSSNKKRKRGTSSLKKRSSK</sequence>
<feature type="compositionally biased region" description="Polar residues" evidence="4">
    <location>
        <begin position="988"/>
        <end position="997"/>
    </location>
</feature>
<feature type="region of interest" description="Disordered" evidence="4">
    <location>
        <begin position="596"/>
        <end position="627"/>
    </location>
</feature>
<feature type="domain" description="BRCT" evidence="5">
    <location>
        <begin position="5"/>
        <end position="95"/>
    </location>
</feature>
<dbReference type="InterPro" id="IPR011011">
    <property type="entry name" value="Znf_FYVE_PHD"/>
</dbReference>
<evidence type="ECO:0000256" key="3">
    <source>
        <dbReference type="ARBA" id="ARBA00022833"/>
    </source>
</evidence>
<feature type="compositionally biased region" description="Polar residues" evidence="4">
    <location>
        <begin position="845"/>
        <end position="855"/>
    </location>
</feature>
<evidence type="ECO:0000256" key="2">
    <source>
        <dbReference type="ARBA" id="ARBA00022771"/>
    </source>
</evidence>
<dbReference type="CDD" id="cd17738">
    <property type="entry name" value="BRCT_TopBP1_rpt7"/>
    <property type="match status" value="1"/>
</dbReference>
<dbReference type="Pfam" id="PF12738">
    <property type="entry name" value="PTCB-BRCT"/>
    <property type="match status" value="1"/>
</dbReference>
<feature type="compositionally biased region" description="Basic residues" evidence="4">
    <location>
        <begin position="919"/>
        <end position="932"/>
    </location>
</feature>
<feature type="compositionally biased region" description="Basic and acidic residues" evidence="4">
    <location>
        <begin position="1017"/>
        <end position="1034"/>
    </location>
</feature>
<dbReference type="Proteomes" id="UP000583929">
    <property type="component" value="Unassembled WGS sequence"/>
</dbReference>
<dbReference type="Proteomes" id="UP000525078">
    <property type="component" value="Unassembled WGS sequence"/>
</dbReference>
<keyword evidence="9" id="KW-1185">Reference proteome</keyword>
<feature type="compositionally biased region" description="Basic residues" evidence="4">
    <location>
        <begin position="967"/>
        <end position="978"/>
    </location>
</feature>
<proteinExistence type="predicted"/>
<dbReference type="SMART" id="SM00292">
    <property type="entry name" value="BRCT"/>
    <property type="match status" value="4"/>
</dbReference>
<keyword evidence="2" id="KW-0863">Zinc-finger</keyword>
<dbReference type="SUPFAM" id="SSF52113">
    <property type="entry name" value="BRCT domain"/>
    <property type="match status" value="3"/>
</dbReference>
<feature type="region of interest" description="Disordered" evidence="4">
    <location>
        <begin position="1368"/>
        <end position="1390"/>
    </location>
</feature>
<evidence type="ECO:0000313" key="9">
    <source>
        <dbReference type="Proteomes" id="UP000583929"/>
    </source>
</evidence>
<dbReference type="EMBL" id="JAATIQ010000281">
    <property type="protein sequence ID" value="KAF4364535.1"/>
    <property type="molecule type" value="Genomic_DNA"/>
</dbReference>
<organism evidence="7 8">
    <name type="scientific">Cannabis sativa</name>
    <name type="common">Hemp</name>
    <name type="synonym">Marijuana</name>
    <dbReference type="NCBI Taxonomy" id="3483"/>
    <lineage>
        <taxon>Eukaryota</taxon>
        <taxon>Viridiplantae</taxon>
        <taxon>Streptophyta</taxon>
        <taxon>Embryophyta</taxon>
        <taxon>Tracheophyta</taxon>
        <taxon>Spermatophyta</taxon>
        <taxon>Magnoliopsida</taxon>
        <taxon>eudicotyledons</taxon>
        <taxon>Gunneridae</taxon>
        <taxon>Pentapetalae</taxon>
        <taxon>rosids</taxon>
        <taxon>fabids</taxon>
        <taxon>Rosales</taxon>
        <taxon>Cannabaceae</taxon>
        <taxon>Cannabis</taxon>
    </lineage>
</organism>
<dbReference type="Pfam" id="PF00533">
    <property type="entry name" value="BRCT"/>
    <property type="match status" value="2"/>
</dbReference>
<dbReference type="Gene3D" id="3.40.50.10190">
    <property type="entry name" value="BRCT domain"/>
    <property type="match status" value="5"/>
</dbReference>
<dbReference type="SUPFAM" id="SSF57903">
    <property type="entry name" value="FYVE/PHD zinc finger"/>
    <property type="match status" value="1"/>
</dbReference>
<dbReference type="PANTHER" id="PTHR47181">
    <property type="entry name" value="BRCA1 C TERMINUS DOMAIN CONTAINING PROTEIN, EXPRESSED"/>
    <property type="match status" value="1"/>
</dbReference>
<evidence type="ECO:0000313" key="7">
    <source>
        <dbReference type="EMBL" id="KAF4383578.1"/>
    </source>
</evidence>